<dbReference type="Proteomes" id="UP001500280">
    <property type="component" value="Unassembled WGS sequence"/>
</dbReference>
<gene>
    <name evidence="1" type="ORF">GCM10009745_65740</name>
</gene>
<name>A0ABN2INP9_9ACTN</name>
<protein>
    <submittedName>
        <fullName evidence="1">Uncharacterized protein</fullName>
    </submittedName>
</protein>
<accession>A0ABN2INP9</accession>
<dbReference type="EMBL" id="BAAANF010000022">
    <property type="protein sequence ID" value="GAA1708724.1"/>
    <property type="molecule type" value="Genomic_DNA"/>
</dbReference>
<evidence type="ECO:0000313" key="2">
    <source>
        <dbReference type="Proteomes" id="UP001500280"/>
    </source>
</evidence>
<evidence type="ECO:0000313" key="1">
    <source>
        <dbReference type="EMBL" id="GAA1708724.1"/>
    </source>
</evidence>
<sequence length="109" mass="11917">MADQQGILLDANSVACTTPTKPAAMAWPFPVDRRLDQLVELANAAGANTRRHELAAALIAATQPNGDALLELVVAWRRMRVRQVVLGIDHAAQVVDLPRYPPGRRRRSS</sequence>
<dbReference type="RefSeq" id="WP_344160739.1">
    <property type="nucleotide sequence ID" value="NZ_BAAANF010000022.1"/>
</dbReference>
<keyword evidence="2" id="KW-1185">Reference proteome</keyword>
<proteinExistence type="predicted"/>
<reference evidence="1 2" key="1">
    <citation type="journal article" date="2019" name="Int. J. Syst. Evol. Microbiol.">
        <title>The Global Catalogue of Microorganisms (GCM) 10K type strain sequencing project: providing services to taxonomists for standard genome sequencing and annotation.</title>
        <authorList>
            <consortium name="The Broad Institute Genomics Platform"/>
            <consortium name="The Broad Institute Genome Sequencing Center for Infectious Disease"/>
            <person name="Wu L."/>
            <person name="Ma J."/>
        </authorList>
    </citation>
    <scope>NUCLEOTIDE SEQUENCE [LARGE SCALE GENOMIC DNA]</scope>
    <source>
        <strain evidence="1 2">JCM 14307</strain>
    </source>
</reference>
<comment type="caution">
    <text evidence="1">The sequence shown here is derived from an EMBL/GenBank/DDBJ whole genome shotgun (WGS) entry which is preliminary data.</text>
</comment>
<organism evidence="1 2">
    <name type="scientific">Kribbella yunnanensis</name>
    <dbReference type="NCBI Taxonomy" id="190194"/>
    <lineage>
        <taxon>Bacteria</taxon>
        <taxon>Bacillati</taxon>
        <taxon>Actinomycetota</taxon>
        <taxon>Actinomycetes</taxon>
        <taxon>Propionibacteriales</taxon>
        <taxon>Kribbellaceae</taxon>
        <taxon>Kribbella</taxon>
    </lineage>
</organism>